<keyword evidence="2" id="KW-1185">Reference proteome</keyword>
<comment type="caution">
    <text evidence="1">The sequence shown here is derived from an EMBL/GenBank/DDBJ whole genome shotgun (WGS) entry which is preliminary data.</text>
</comment>
<organism evidence="1 2">
    <name type="scientific">Canavalia gladiata</name>
    <name type="common">Sword bean</name>
    <name type="synonym">Dolichos gladiatus</name>
    <dbReference type="NCBI Taxonomy" id="3824"/>
    <lineage>
        <taxon>Eukaryota</taxon>
        <taxon>Viridiplantae</taxon>
        <taxon>Streptophyta</taxon>
        <taxon>Embryophyta</taxon>
        <taxon>Tracheophyta</taxon>
        <taxon>Spermatophyta</taxon>
        <taxon>Magnoliopsida</taxon>
        <taxon>eudicotyledons</taxon>
        <taxon>Gunneridae</taxon>
        <taxon>Pentapetalae</taxon>
        <taxon>rosids</taxon>
        <taxon>fabids</taxon>
        <taxon>Fabales</taxon>
        <taxon>Fabaceae</taxon>
        <taxon>Papilionoideae</taxon>
        <taxon>50 kb inversion clade</taxon>
        <taxon>NPAAA clade</taxon>
        <taxon>indigoferoid/millettioid clade</taxon>
        <taxon>Phaseoleae</taxon>
        <taxon>Canavalia</taxon>
    </lineage>
</organism>
<accession>A0AAN9PS28</accession>
<sequence length="159" mass="17859">MRRGCCLLRHKAQGEGGSWNHKRKRGASESGFGHWYVNVEQYLYLGVTQNKEGGVCENWGCCVCGWDDNILNRTMTSGSSKHPHSVSCYRASNPSNLQQQQPQQAVFGAQLPYRGNHVNPNQRQGGHDNNLMPRIQTSSRHCFLRAVAYARTVEVVVVD</sequence>
<reference evidence="1 2" key="1">
    <citation type="submission" date="2024-01" db="EMBL/GenBank/DDBJ databases">
        <title>The genomes of 5 underutilized Papilionoideae crops provide insights into root nodulation and disease resistanc.</title>
        <authorList>
            <person name="Jiang F."/>
        </authorList>
    </citation>
    <scope>NUCLEOTIDE SEQUENCE [LARGE SCALE GENOMIC DNA]</scope>
    <source>
        <strain evidence="1">LVBAO_FW01</strain>
        <tissue evidence="1">Leaves</tissue>
    </source>
</reference>
<dbReference type="EMBL" id="JAYMYQ010000010">
    <property type="protein sequence ID" value="KAK7307533.1"/>
    <property type="molecule type" value="Genomic_DNA"/>
</dbReference>
<gene>
    <name evidence="1" type="ORF">VNO77_40694</name>
</gene>
<protein>
    <submittedName>
        <fullName evidence="1">Uncharacterized protein</fullName>
    </submittedName>
</protein>
<proteinExistence type="predicted"/>
<dbReference type="AlphaFoldDB" id="A0AAN9PS28"/>
<name>A0AAN9PS28_CANGL</name>
<evidence type="ECO:0000313" key="2">
    <source>
        <dbReference type="Proteomes" id="UP001367508"/>
    </source>
</evidence>
<evidence type="ECO:0000313" key="1">
    <source>
        <dbReference type="EMBL" id="KAK7307533.1"/>
    </source>
</evidence>
<dbReference type="Proteomes" id="UP001367508">
    <property type="component" value="Unassembled WGS sequence"/>
</dbReference>